<evidence type="ECO:0000256" key="2">
    <source>
        <dbReference type="ARBA" id="ARBA00022448"/>
    </source>
</evidence>
<comment type="caution">
    <text evidence="11">The sequence shown here is derived from an EMBL/GenBank/DDBJ whole genome shotgun (WGS) entry which is preliminary data.</text>
</comment>
<keyword evidence="6 9" id="KW-1133">Transmembrane helix</keyword>
<organism evidence="11 12">
    <name type="scientific">Breoghania corrubedonensis</name>
    <dbReference type="NCBI Taxonomy" id="665038"/>
    <lineage>
        <taxon>Bacteria</taxon>
        <taxon>Pseudomonadati</taxon>
        <taxon>Pseudomonadota</taxon>
        <taxon>Alphaproteobacteria</taxon>
        <taxon>Hyphomicrobiales</taxon>
        <taxon>Stappiaceae</taxon>
        <taxon>Breoghania</taxon>
    </lineage>
</organism>
<dbReference type="AlphaFoldDB" id="A0A2T5VE28"/>
<feature type="transmembrane region" description="Helical" evidence="9">
    <location>
        <begin position="7"/>
        <end position="28"/>
    </location>
</feature>
<dbReference type="GO" id="GO:0022857">
    <property type="term" value="F:transmembrane transporter activity"/>
    <property type="evidence" value="ECO:0007669"/>
    <property type="project" value="UniProtKB-UniRule"/>
</dbReference>
<feature type="domain" description="Tripartite ATP-independent periplasmic transporters DctQ component" evidence="10">
    <location>
        <begin position="22"/>
        <end position="152"/>
    </location>
</feature>
<evidence type="ECO:0000256" key="1">
    <source>
        <dbReference type="ARBA" id="ARBA00004429"/>
    </source>
</evidence>
<evidence type="ECO:0000256" key="5">
    <source>
        <dbReference type="ARBA" id="ARBA00022692"/>
    </source>
</evidence>
<feature type="transmembrane region" description="Helical" evidence="9">
    <location>
        <begin position="40"/>
        <end position="62"/>
    </location>
</feature>
<evidence type="ECO:0000256" key="6">
    <source>
        <dbReference type="ARBA" id="ARBA00022989"/>
    </source>
</evidence>
<keyword evidence="12" id="KW-1185">Reference proteome</keyword>
<reference evidence="11 12" key="1">
    <citation type="submission" date="2018-04" db="EMBL/GenBank/DDBJ databases">
        <title>Genomic Encyclopedia of Archaeal and Bacterial Type Strains, Phase II (KMG-II): from individual species to whole genera.</title>
        <authorList>
            <person name="Goeker M."/>
        </authorList>
    </citation>
    <scope>NUCLEOTIDE SEQUENCE [LARGE SCALE GENOMIC DNA]</scope>
    <source>
        <strain evidence="11 12">DSM 23382</strain>
    </source>
</reference>
<dbReference type="EMBL" id="QAYG01000001">
    <property type="protein sequence ID" value="PTW61976.1"/>
    <property type="molecule type" value="Genomic_DNA"/>
</dbReference>
<dbReference type="InterPro" id="IPR055348">
    <property type="entry name" value="DctQ"/>
</dbReference>
<feature type="transmembrane region" description="Helical" evidence="9">
    <location>
        <begin position="83"/>
        <end position="105"/>
    </location>
</feature>
<evidence type="ECO:0000313" key="12">
    <source>
        <dbReference type="Proteomes" id="UP000244081"/>
    </source>
</evidence>
<dbReference type="PANTHER" id="PTHR35011:SF4">
    <property type="entry name" value="SLL1102 PROTEIN"/>
    <property type="match status" value="1"/>
</dbReference>
<keyword evidence="2 9" id="KW-0813">Transport</keyword>
<keyword evidence="7 9" id="KW-0472">Membrane</keyword>
<sequence>MRWVDAVNRVVGLFAMYLVFAMMGILLYSSFMNSFFIPPLWGLEMAQFLMVAYYMLGGAWSLQADDHVRMDLVYGRWSLRSRAIIDAVTVIFLLVYLVVLLYGGLSSTIYAFEYGERSYSSWRPYMAPIKVIMCIGITLMLLQALAIFFKDVATARGESLS</sequence>
<keyword evidence="5 9" id="KW-0812">Transmembrane</keyword>
<dbReference type="InterPro" id="IPR007387">
    <property type="entry name" value="TRAP_DctQ"/>
</dbReference>
<evidence type="ECO:0000256" key="4">
    <source>
        <dbReference type="ARBA" id="ARBA00022519"/>
    </source>
</evidence>
<gene>
    <name evidence="11" type="ORF">C8N35_1018</name>
</gene>
<dbReference type="PANTHER" id="PTHR35011">
    <property type="entry name" value="2,3-DIKETO-L-GULONATE TRAP TRANSPORTER SMALL PERMEASE PROTEIN YIAM"/>
    <property type="match status" value="1"/>
</dbReference>
<evidence type="ECO:0000256" key="7">
    <source>
        <dbReference type="ARBA" id="ARBA00023136"/>
    </source>
</evidence>
<comment type="similarity">
    <text evidence="8 9">Belongs to the TRAP transporter small permease family.</text>
</comment>
<feature type="transmembrane region" description="Helical" evidence="9">
    <location>
        <begin position="125"/>
        <end position="149"/>
    </location>
</feature>
<comment type="function">
    <text evidence="9">Part of the tripartite ATP-independent periplasmic (TRAP) transport system.</text>
</comment>
<keyword evidence="3" id="KW-1003">Cell membrane</keyword>
<evidence type="ECO:0000256" key="3">
    <source>
        <dbReference type="ARBA" id="ARBA00022475"/>
    </source>
</evidence>
<keyword evidence="4 9" id="KW-0997">Cell inner membrane</keyword>
<name>A0A2T5VE28_9HYPH</name>
<proteinExistence type="inferred from homology"/>
<accession>A0A2T5VE28</accession>
<evidence type="ECO:0000256" key="8">
    <source>
        <dbReference type="ARBA" id="ARBA00038436"/>
    </source>
</evidence>
<evidence type="ECO:0000313" key="11">
    <source>
        <dbReference type="EMBL" id="PTW61976.1"/>
    </source>
</evidence>
<dbReference type="GO" id="GO:0005886">
    <property type="term" value="C:plasma membrane"/>
    <property type="evidence" value="ECO:0007669"/>
    <property type="project" value="UniProtKB-SubCell"/>
</dbReference>
<dbReference type="Pfam" id="PF04290">
    <property type="entry name" value="DctQ"/>
    <property type="match status" value="1"/>
</dbReference>
<comment type="subunit">
    <text evidence="9">The complex comprises the extracytoplasmic solute receptor protein and the two transmembrane proteins.</text>
</comment>
<comment type="subcellular location">
    <subcellularLocation>
        <location evidence="1 9">Cell inner membrane</location>
        <topology evidence="1 9">Multi-pass membrane protein</topology>
    </subcellularLocation>
</comment>
<evidence type="ECO:0000256" key="9">
    <source>
        <dbReference type="RuleBase" id="RU369079"/>
    </source>
</evidence>
<evidence type="ECO:0000259" key="10">
    <source>
        <dbReference type="Pfam" id="PF04290"/>
    </source>
</evidence>
<dbReference type="Proteomes" id="UP000244081">
    <property type="component" value="Unassembled WGS sequence"/>
</dbReference>
<protein>
    <recommendedName>
        <fullName evidence="9">TRAP transporter small permease protein</fullName>
    </recommendedName>
</protein>